<evidence type="ECO:0000313" key="9">
    <source>
        <dbReference type="EMBL" id="MFD1202590.1"/>
    </source>
</evidence>
<proteinExistence type="predicted"/>
<dbReference type="Pfam" id="PF07690">
    <property type="entry name" value="MFS_1"/>
    <property type="match status" value="1"/>
</dbReference>
<keyword evidence="6 7" id="KW-0472">Membrane</keyword>
<dbReference type="InterPro" id="IPR020846">
    <property type="entry name" value="MFS_dom"/>
</dbReference>
<evidence type="ECO:0000256" key="7">
    <source>
        <dbReference type="SAM" id="Phobius"/>
    </source>
</evidence>
<feature type="transmembrane region" description="Helical" evidence="7">
    <location>
        <begin position="154"/>
        <end position="175"/>
    </location>
</feature>
<evidence type="ECO:0000259" key="8">
    <source>
        <dbReference type="PROSITE" id="PS50850"/>
    </source>
</evidence>
<keyword evidence="4 7" id="KW-0812">Transmembrane</keyword>
<dbReference type="InterPro" id="IPR036259">
    <property type="entry name" value="MFS_trans_sf"/>
</dbReference>
<keyword evidence="5 7" id="KW-1133">Transmembrane helix</keyword>
<keyword evidence="10" id="KW-1185">Reference proteome</keyword>
<evidence type="ECO:0000256" key="4">
    <source>
        <dbReference type="ARBA" id="ARBA00022692"/>
    </source>
</evidence>
<dbReference type="SUPFAM" id="SSF103473">
    <property type="entry name" value="MFS general substrate transporter"/>
    <property type="match status" value="1"/>
</dbReference>
<sequence>MSTAGLTADQKRRRAVVGAFVGTAIEWYDFFIFGTAAALVFGPVFFPVADPAVGILASFATFWVGFLARPIGGVLFGHLGDRIGRKKVLVATLFLMGIGTTAIGLLPTYAQVGVLAPILLILLRAMQGLAVGGEWAGATVMATESAKGGKRTGAGMWVQQGSPAGSILATLVFLAVGTLPDDAFMSWGWRVPFLLSAVLLIVALVIRSRVEESEDFAQTKQQQQIVKVPLVEVFRVTPAIVFFGVLASSLGISAAFFQNTFLVSWWTNELQGDRQQILLLVFIMAVGQFVWQPISSLIAGKIGRNRVMYLGVLLSILVTVPYFFAILSGNMVFLVVTMFVLMMGGAAYYAMLASFLSSMFPPNVRYTGVALANGLCAVLIGGSTPVIAQAILTAAGPWGVAAFYLAISALTLLGIWGAVRSRARYFARTGEVDTEAVDSEAVNEGAAPSRSN</sequence>
<feature type="domain" description="Major facilitator superfamily (MFS) profile" evidence="8">
    <location>
        <begin position="15"/>
        <end position="426"/>
    </location>
</feature>
<feature type="transmembrane region" description="Helical" evidence="7">
    <location>
        <begin position="307"/>
        <end position="325"/>
    </location>
</feature>
<dbReference type="InterPro" id="IPR011701">
    <property type="entry name" value="MFS"/>
</dbReference>
<comment type="caution">
    <text evidence="9">The sequence shown here is derived from an EMBL/GenBank/DDBJ whole genome shotgun (WGS) entry which is preliminary data.</text>
</comment>
<evidence type="ECO:0000256" key="2">
    <source>
        <dbReference type="ARBA" id="ARBA00022448"/>
    </source>
</evidence>
<gene>
    <name evidence="9" type="ORF">ACFQ3U_11870</name>
</gene>
<reference evidence="10" key="1">
    <citation type="journal article" date="2019" name="Int. J. Syst. Evol. Microbiol.">
        <title>The Global Catalogue of Microorganisms (GCM) 10K type strain sequencing project: providing services to taxonomists for standard genome sequencing and annotation.</title>
        <authorList>
            <consortium name="The Broad Institute Genomics Platform"/>
            <consortium name="The Broad Institute Genome Sequencing Center for Infectious Disease"/>
            <person name="Wu L."/>
            <person name="Ma J."/>
        </authorList>
    </citation>
    <scope>NUCLEOTIDE SEQUENCE [LARGE SCALE GENOMIC DNA]</scope>
    <source>
        <strain evidence="10">CCUG 50213</strain>
    </source>
</reference>
<evidence type="ECO:0000256" key="6">
    <source>
        <dbReference type="ARBA" id="ARBA00023136"/>
    </source>
</evidence>
<feature type="transmembrane region" description="Helical" evidence="7">
    <location>
        <begin position="187"/>
        <end position="206"/>
    </location>
</feature>
<accession>A0ABW3TPS9</accession>
<dbReference type="Proteomes" id="UP001597181">
    <property type="component" value="Unassembled WGS sequence"/>
</dbReference>
<dbReference type="RefSeq" id="WP_343960566.1">
    <property type="nucleotide sequence ID" value="NZ_BAAAKZ010000008.1"/>
</dbReference>
<dbReference type="CDD" id="cd17369">
    <property type="entry name" value="MFS_ShiA_like"/>
    <property type="match status" value="1"/>
</dbReference>
<feature type="transmembrane region" description="Helical" evidence="7">
    <location>
        <begin position="368"/>
        <end position="392"/>
    </location>
</feature>
<dbReference type="Gene3D" id="1.20.1250.20">
    <property type="entry name" value="MFS general substrate transporter like domains"/>
    <property type="match status" value="2"/>
</dbReference>
<dbReference type="PANTHER" id="PTHR43045">
    <property type="entry name" value="SHIKIMATE TRANSPORTER"/>
    <property type="match status" value="1"/>
</dbReference>
<feature type="transmembrane region" description="Helical" evidence="7">
    <location>
        <begin position="277"/>
        <end position="300"/>
    </location>
</feature>
<feature type="transmembrane region" description="Helical" evidence="7">
    <location>
        <begin position="88"/>
        <end position="106"/>
    </location>
</feature>
<comment type="subcellular location">
    <subcellularLocation>
        <location evidence="1">Cell membrane</location>
        <topology evidence="1">Multi-pass membrane protein</topology>
    </subcellularLocation>
</comment>
<dbReference type="PANTHER" id="PTHR43045:SF2">
    <property type="entry name" value="INNER MEMBRANE METABOLITE TRANSPORT PROTEIN YHJE"/>
    <property type="match status" value="1"/>
</dbReference>
<feature type="transmembrane region" description="Helical" evidence="7">
    <location>
        <begin position="233"/>
        <end position="257"/>
    </location>
</feature>
<dbReference type="PROSITE" id="PS50850">
    <property type="entry name" value="MFS"/>
    <property type="match status" value="1"/>
</dbReference>
<dbReference type="EMBL" id="JBHTLY010000005">
    <property type="protein sequence ID" value="MFD1202590.1"/>
    <property type="molecule type" value="Genomic_DNA"/>
</dbReference>
<protein>
    <submittedName>
        <fullName evidence="9">MFS transporter</fullName>
    </submittedName>
</protein>
<keyword evidence="3" id="KW-1003">Cell membrane</keyword>
<feature type="transmembrane region" description="Helical" evidence="7">
    <location>
        <begin position="52"/>
        <end position="76"/>
    </location>
</feature>
<evidence type="ECO:0000256" key="5">
    <source>
        <dbReference type="ARBA" id="ARBA00022989"/>
    </source>
</evidence>
<feature type="transmembrane region" description="Helical" evidence="7">
    <location>
        <begin position="112"/>
        <end position="133"/>
    </location>
</feature>
<keyword evidence="2" id="KW-0813">Transport</keyword>
<evidence type="ECO:0000256" key="1">
    <source>
        <dbReference type="ARBA" id="ARBA00004651"/>
    </source>
</evidence>
<organism evidence="9 10">
    <name type="scientific">Leucobacter albus</name>
    <dbReference type="NCBI Taxonomy" id="272210"/>
    <lineage>
        <taxon>Bacteria</taxon>
        <taxon>Bacillati</taxon>
        <taxon>Actinomycetota</taxon>
        <taxon>Actinomycetes</taxon>
        <taxon>Micrococcales</taxon>
        <taxon>Microbacteriaceae</taxon>
        <taxon>Leucobacter</taxon>
    </lineage>
</organism>
<feature type="transmembrane region" description="Helical" evidence="7">
    <location>
        <begin position="331"/>
        <end position="356"/>
    </location>
</feature>
<evidence type="ECO:0000256" key="3">
    <source>
        <dbReference type="ARBA" id="ARBA00022475"/>
    </source>
</evidence>
<name>A0ABW3TPS9_9MICO</name>
<evidence type="ECO:0000313" key="10">
    <source>
        <dbReference type="Proteomes" id="UP001597181"/>
    </source>
</evidence>
<feature type="transmembrane region" description="Helical" evidence="7">
    <location>
        <begin position="398"/>
        <end position="419"/>
    </location>
</feature>
<feature type="transmembrane region" description="Helical" evidence="7">
    <location>
        <begin position="20"/>
        <end position="46"/>
    </location>
</feature>